<keyword evidence="3" id="KW-1185">Reference proteome</keyword>
<dbReference type="AlphaFoldDB" id="A0A318UX85"/>
<comment type="caution">
    <text evidence="2">The sequence shown here is derived from an EMBL/GenBank/DDBJ whole genome shotgun (WGS) entry which is preliminary data.</text>
</comment>
<gene>
    <name evidence="2" type="ORF">DFP75_105217</name>
</gene>
<dbReference type="RefSeq" id="WP_110576083.1">
    <property type="nucleotide sequence ID" value="NZ_QKLW01000005.1"/>
</dbReference>
<protein>
    <submittedName>
        <fullName evidence="2">Uncharacterized protein</fullName>
    </submittedName>
</protein>
<keyword evidence="1" id="KW-0812">Transmembrane</keyword>
<feature type="transmembrane region" description="Helical" evidence="1">
    <location>
        <begin position="41"/>
        <end position="62"/>
    </location>
</feature>
<name>A0A318UX85_9GAMM</name>
<reference evidence="2 3" key="1">
    <citation type="submission" date="2018-06" db="EMBL/GenBank/DDBJ databases">
        <title>Genomic Encyclopedia of Type Strains, Phase III (KMG-III): the genomes of soil and plant-associated and newly described type strains.</title>
        <authorList>
            <person name="Whitman W."/>
        </authorList>
    </citation>
    <scope>NUCLEOTIDE SEQUENCE [LARGE SCALE GENOMIC DNA]</scope>
    <source>
        <strain evidence="2 3">CECT 7730</strain>
    </source>
</reference>
<evidence type="ECO:0000313" key="3">
    <source>
        <dbReference type="Proteomes" id="UP000247551"/>
    </source>
</evidence>
<organism evidence="2 3">
    <name type="scientific">Marinomonas alcarazii</name>
    <dbReference type="NCBI Taxonomy" id="491949"/>
    <lineage>
        <taxon>Bacteria</taxon>
        <taxon>Pseudomonadati</taxon>
        <taxon>Pseudomonadota</taxon>
        <taxon>Gammaproteobacteria</taxon>
        <taxon>Oceanospirillales</taxon>
        <taxon>Oceanospirillaceae</taxon>
        <taxon>Marinomonas</taxon>
    </lineage>
</organism>
<evidence type="ECO:0000256" key="1">
    <source>
        <dbReference type="SAM" id="Phobius"/>
    </source>
</evidence>
<keyword evidence="1" id="KW-0472">Membrane</keyword>
<dbReference type="Proteomes" id="UP000247551">
    <property type="component" value="Unassembled WGS sequence"/>
</dbReference>
<feature type="transmembrane region" description="Helical" evidence="1">
    <location>
        <begin position="74"/>
        <end position="93"/>
    </location>
</feature>
<accession>A0A318UX85</accession>
<evidence type="ECO:0000313" key="2">
    <source>
        <dbReference type="EMBL" id="PYF81126.1"/>
    </source>
</evidence>
<keyword evidence="1" id="KW-1133">Transmembrane helix</keyword>
<dbReference type="EMBL" id="QKLW01000005">
    <property type="protein sequence ID" value="PYF81126.1"/>
    <property type="molecule type" value="Genomic_DNA"/>
</dbReference>
<sequence>MNILDNLIVQTVDDLLPKKITATIYKVCNFFDLRNKEISEVGIKLTIIYFVFVLVIIFFLDAKRPTELSGYGDFLAGFFSPIAFGWLVIGYLMQNKELKNSVEQTNEAQRLARDQLEFQRKCKEREELSIYNNSQPILDVKSLILEDEVDDGFFANFKAEIKNYGSTIYDLCIYDCEINKENEDLFVPTSSPIGKLVENETAEVYFSYRLTTSDFGSESVIRIKLPLTFLDSNRNRQHTYIQITTLELIADNEFSAHIGKTFKEYAYK</sequence>
<proteinExistence type="predicted"/>